<evidence type="ECO:0000256" key="6">
    <source>
        <dbReference type="ARBA" id="ARBA00022960"/>
    </source>
</evidence>
<feature type="active site" description="Nucleophile" evidence="9">
    <location>
        <position position="434"/>
    </location>
</feature>
<dbReference type="InterPro" id="IPR050979">
    <property type="entry name" value="LD-transpeptidase"/>
</dbReference>
<dbReference type="EC" id="2.3.2.-" evidence="12"/>
<reference evidence="12 13" key="1">
    <citation type="submission" date="2024-09" db="EMBL/GenBank/DDBJ databases">
        <authorList>
            <person name="Sun Q."/>
            <person name="Mori K."/>
        </authorList>
    </citation>
    <scope>NUCLEOTIDE SEQUENCE [LARGE SCALE GENOMIC DNA]</scope>
    <source>
        <strain evidence="12 13">JCM 12520</strain>
    </source>
</reference>
<feature type="domain" description="L,D-TPase catalytic" evidence="11">
    <location>
        <begin position="349"/>
        <end position="458"/>
    </location>
</feature>
<dbReference type="Pfam" id="PF03734">
    <property type="entry name" value="YkuD"/>
    <property type="match status" value="1"/>
</dbReference>
<dbReference type="InterPro" id="IPR005490">
    <property type="entry name" value="LD_TPept_cat_dom"/>
</dbReference>
<accession>A0ABV5VXE8</accession>
<dbReference type="SUPFAM" id="SSF141523">
    <property type="entry name" value="L,D-transpeptidase catalytic domain-like"/>
    <property type="match status" value="1"/>
</dbReference>
<organism evidence="12 13">
    <name type="scientific">Paenibacillus hodogayensis</name>
    <dbReference type="NCBI Taxonomy" id="279208"/>
    <lineage>
        <taxon>Bacteria</taxon>
        <taxon>Bacillati</taxon>
        <taxon>Bacillota</taxon>
        <taxon>Bacilli</taxon>
        <taxon>Bacillales</taxon>
        <taxon>Paenibacillaceae</taxon>
        <taxon>Paenibacillus</taxon>
    </lineage>
</organism>
<comment type="similarity">
    <text evidence="2">Belongs to the YkuD family.</text>
</comment>
<dbReference type="Gene3D" id="2.40.440.10">
    <property type="entry name" value="L,D-transpeptidase catalytic domain-like"/>
    <property type="match status" value="1"/>
</dbReference>
<evidence type="ECO:0000256" key="2">
    <source>
        <dbReference type="ARBA" id="ARBA00005992"/>
    </source>
</evidence>
<keyword evidence="5" id="KW-0378">Hydrolase</keyword>
<dbReference type="SUPFAM" id="SSF48452">
    <property type="entry name" value="TPR-like"/>
    <property type="match status" value="1"/>
</dbReference>
<evidence type="ECO:0000256" key="3">
    <source>
        <dbReference type="ARBA" id="ARBA00022676"/>
    </source>
</evidence>
<evidence type="ECO:0000256" key="4">
    <source>
        <dbReference type="ARBA" id="ARBA00022679"/>
    </source>
</evidence>
<evidence type="ECO:0000256" key="8">
    <source>
        <dbReference type="ARBA" id="ARBA00023316"/>
    </source>
</evidence>
<dbReference type="CDD" id="cd16913">
    <property type="entry name" value="YkuD_like"/>
    <property type="match status" value="1"/>
</dbReference>
<keyword evidence="3" id="KW-0328">Glycosyltransferase</keyword>
<comment type="caution">
    <text evidence="12">The sequence shown here is derived from an EMBL/GenBank/DDBJ whole genome shotgun (WGS) entry which is preliminary data.</text>
</comment>
<protein>
    <submittedName>
        <fullName evidence="12">L,D-transpeptidase</fullName>
        <ecNumber evidence="12">2.3.2.-</ecNumber>
    </submittedName>
</protein>
<feature type="region of interest" description="Disordered" evidence="10">
    <location>
        <begin position="309"/>
        <end position="334"/>
    </location>
</feature>
<evidence type="ECO:0000313" key="13">
    <source>
        <dbReference type="Proteomes" id="UP001589619"/>
    </source>
</evidence>
<gene>
    <name evidence="12" type="ORF">ACFFNY_15565</name>
</gene>
<sequence length="493" mass="52783">MEKPPEDRQYLKDYIKEHPTNKMAWYLLGRQYAAKGEIGKANYCFAQAGEVYKAFEDGTVFGESDESGGGEAEVTEADVSAQKAASRECSSLKAAVLVLLLLIGSQLPLQSERYVPGLSATDAHTAKAVEAAVTADTGPGQGGPGGFDVVFAGAGREGSGSARRTNEIGQLLGLLQDPSKPRPQTLLLADPKWSDGRNWLLWPVPAVPVVTAERSENAAGARLTYYEAKTCQCEPADSSVPKEQYARWQSVQVQQLIVRSAVAAYEKENGKAPDGIEQLARNYPDNWISGYTPAMKTYFSQWVGGRNAGERAEGGSVPGRDGSSGGQSANGDAAGRALLMPGEALSEPLSIMVDRKTHTLALVSGSTLLRSYPVGLGGEKTPKGEFVITEKVRNPNGRDNGTFGSRGMTLSDTLYAIHGTNQPSSIGGDKSLGCIRMLKQDVEELFDLVPKGTKVVIGDGLPIPGDTYRSEIPLRVPSEADETNPHKTYKWLD</sequence>
<keyword evidence="7 9" id="KW-0573">Peptidoglycan synthesis</keyword>
<keyword evidence="13" id="KW-1185">Reference proteome</keyword>
<evidence type="ECO:0000259" key="11">
    <source>
        <dbReference type="PROSITE" id="PS52029"/>
    </source>
</evidence>
<keyword evidence="6 9" id="KW-0133">Cell shape</keyword>
<keyword evidence="12" id="KW-0012">Acyltransferase</keyword>
<evidence type="ECO:0000256" key="10">
    <source>
        <dbReference type="SAM" id="MobiDB-lite"/>
    </source>
</evidence>
<dbReference type="EMBL" id="JBHMAG010000012">
    <property type="protein sequence ID" value="MFB9752982.1"/>
    <property type="molecule type" value="Genomic_DNA"/>
</dbReference>
<dbReference type="PANTHER" id="PTHR30582:SF24">
    <property type="entry name" value="L,D-TRANSPEPTIDASE ERFK_SRFK-RELATED"/>
    <property type="match status" value="1"/>
</dbReference>
<evidence type="ECO:0000256" key="7">
    <source>
        <dbReference type="ARBA" id="ARBA00022984"/>
    </source>
</evidence>
<feature type="active site" description="Proton donor/acceptor" evidence="9">
    <location>
        <position position="418"/>
    </location>
</feature>
<dbReference type="PANTHER" id="PTHR30582">
    <property type="entry name" value="L,D-TRANSPEPTIDASE"/>
    <property type="match status" value="1"/>
</dbReference>
<dbReference type="InterPro" id="IPR011990">
    <property type="entry name" value="TPR-like_helical_dom_sf"/>
</dbReference>
<evidence type="ECO:0000313" key="12">
    <source>
        <dbReference type="EMBL" id="MFB9752982.1"/>
    </source>
</evidence>
<dbReference type="PROSITE" id="PS52029">
    <property type="entry name" value="LD_TPASE"/>
    <property type="match status" value="1"/>
</dbReference>
<evidence type="ECO:0000256" key="1">
    <source>
        <dbReference type="ARBA" id="ARBA00004752"/>
    </source>
</evidence>
<comment type="pathway">
    <text evidence="1 9">Cell wall biogenesis; peptidoglycan biosynthesis.</text>
</comment>
<dbReference type="GO" id="GO:0016746">
    <property type="term" value="F:acyltransferase activity"/>
    <property type="evidence" value="ECO:0007669"/>
    <property type="project" value="UniProtKB-KW"/>
</dbReference>
<proteinExistence type="inferred from homology"/>
<evidence type="ECO:0000256" key="9">
    <source>
        <dbReference type="PROSITE-ProRule" id="PRU01373"/>
    </source>
</evidence>
<dbReference type="InterPro" id="IPR038063">
    <property type="entry name" value="Transpep_catalytic_dom"/>
</dbReference>
<dbReference type="Proteomes" id="UP001589619">
    <property type="component" value="Unassembled WGS sequence"/>
</dbReference>
<keyword evidence="4 12" id="KW-0808">Transferase</keyword>
<dbReference type="RefSeq" id="WP_344902703.1">
    <property type="nucleotide sequence ID" value="NZ_BAAAYO010000001.1"/>
</dbReference>
<evidence type="ECO:0000256" key="5">
    <source>
        <dbReference type="ARBA" id="ARBA00022801"/>
    </source>
</evidence>
<name>A0ABV5VXE8_9BACL</name>
<keyword evidence="8 9" id="KW-0961">Cell wall biogenesis/degradation</keyword>